<proteinExistence type="predicted"/>
<gene>
    <name evidence="1" type="primary">1</name>
    <name evidence="1" type="ORF">phiSA1p24</name>
</gene>
<dbReference type="OrthoDB" id="6539at10239"/>
<evidence type="ECO:0000313" key="1">
    <source>
        <dbReference type="EMBL" id="ADE43468.1"/>
    </source>
</evidence>
<accession>D7NW70</accession>
<protein>
    <submittedName>
        <fullName evidence="1">Gp1</fullName>
    </submittedName>
</protein>
<name>D7NW70_9CAUD</name>
<sequence>MSNPISTVKKGGSRFYVNETRPNVNVPGVTSIVGMLPKQDFLGPWQAGMAADLAIDSFDYLAQMAERDRAGARRYIAGAARRYTETRSKLGSRAHDVFERMMNGEDVDYVHPDIENHVEHFRQFLVMVNPELVRAEDVAWSYAHEYAGSFDAILRIWVNVQPDGKLVITPDRSGTPVLVMVDYKTSKSIYPDVALQLAAYRYADVIIDPEGNEVPMPDIDSAAVLHITDDQWTFKGVRADQEVFEHFLTLRKTFTWVRETSKDVIGKALVSSKAKMVTGTQRRGK</sequence>
<dbReference type="EMBL" id="GQ379227">
    <property type="protein sequence ID" value="ADE43468.1"/>
    <property type="molecule type" value="Genomic_DNA"/>
</dbReference>
<reference evidence="1 2" key="1">
    <citation type="journal article" date="2010" name="Virology">
        <title>Complete genomic sequence analysis of the temperate bacteriophage phiSASD1 of Streptomyces avermitilis.</title>
        <authorList>
            <person name="Wang S."/>
            <person name="Qiao X."/>
            <person name="Liu X."/>
            <person name="Zhang X."/>
            <person name="Wang C."/>
            <person name="Zhao X."/>
            <person name="Chen Z."/>
            <person name="Wen Y."/>
            <person name="Song Y."/>
        </authorList>
    </citation>
    <scope>NUCLEOTIDE SEQUENCE [LARGE SCALE GENOMIC DNA]</scope>
</reference>
<dbReference type="KEGG" id="vg:9284681"/>
<evidence type="ECO:0000313" key="2">
    <source>
        <dbReference type="Proteomes" id="UP000000384"/>
    </source>
</evidence>
<dbReference type="RefSeq" id="YP_003714751.1">
    <property type="nucleotide sequence ID" value="NC_014229.1"/>
</dbReference>
<dbReference type="GeneID" id="9284681"/>
<dbReference type="Proteomes" id="UP000000384">
    <property type="component" value="Segment"/>
</dbReference>
<keyword evidence="2" id="KW-1185">Reference proteome</keyword>
<organism evidence="1 2">
    <name type="scientific">Streptomyces phage phiSASD1</name>
    <dbReference type="NCBI Taxonomy" id="747763"/>
    <lineage>
        <taxon>Viruses</taxon>
        <taxon>Duplodnaviria</taxon>
        <taxon>Heunggongvirae</taxon>
        <taxon>Uroviricota</taxon>
        <taxon>Caudoviricetes</taxon>
        <taxon>Sasdunavirus</taxon>
        <taxon>Sasdunavirus SASD1</taxon>
    </lineage>
</organism>